<gene>
    <name evidence="2" type="ORF">P5673_009578</name>
</gene>
<reference evidence="2" key="1">
    <citation type="journal article" date="2023" name="G3 (Bethesda)">
        <title>Whole genome assembly and annotation of the endangered Caribbean coral Acropora cervicornis.</title>
        <authorList>
            <person name="Selwyn J.D."/>
            <person name="Vollmer S.V."/>
        </authorList>
    </citation>
    <scope>NUCLEOTIDE SEQUENCE</scope>
    <source>
        <strain evidence="2">K2</strain>
    </source>
</reference>
<organism evidence="2 3">
    <name type="scientific">Acropora cervicornis</name>
    <name type="common">Staghorn coral</name>
    <dbReference type="NCBI Taxonomy" id="6130"/>
    <lineage>
        <taxon>Eukaryota</taxon>
        <taxon>Metazoa</taxon>
        <taxon>Cnidaria</taxon>
        <taxon>Anthozoa</taxon>
        <taxon>Hexacorallia</taxon>
        <taxon>Scleractinia</taxon>
        <taxon>Astrocoeniina</taxon>
        <taxon>Acroporidae</taxon>
        <taxon>Acropora</taxon>
    </lineage>
</organism>
<dbReference type="InterPro" id="IPR050951">
    <property type="entry name" value="Retrovirus_Pol_polyprotein"/>
</dbReference>
<feature type="region of interest" description="Disordered" evidence="1">
    <location>
        <begin position="118"/>
        <end position="214"/>
    </location>
</feature>
<dbReference type="EMBL" id="JARQWQ010000017">
    <property type="protein sequence ID" value="KAK2566133.1"/>
    <property type="molecule type" value="Genomic_DNA"/>
</dbReference>
<sequence>MLQKLTAETGKDLELQKLLKVVMRGWPRTKEETPVQSRPYWNYRNEISCYAGLMFEWIRIIIAHSLRPETLQRMHAAQLGVEKCRVRARTAVFWPGINAAIDDLVSSSMQYLSAASATQPEIALESRPSPPGTLVYSRTTPDGSQIRRNRVHLQPTEEKPPPAMGPACELTNDEPSPSMLSPADIGDETNGAESQPNTSRADQPVRRSQRIRRPPQRLIATVYALSSQY</sequence>
<feature type="compositionally biased region" description="Polar residues" evidence="1">
    <location>
        <begin position="191"/>
        <end position="201"/>
    </location>
</feature>
<dbReference type="PANTHER" id="PTHR37984:SF7">
    <property type="entry name" value="INTEGRASE CATALYTIC DOMAIN-CONTAINING PROTEIN"/>
    <property type="match status" value="1"/>
</dbReference>
<comment type="caution">
    <text evidence="2">The sequence shown here is derived from an EMBL/GenBank/DDBJ whole genome shotgun (WGS) entry which is preliminary data.</text>
</comment>
<proteinExistence type="predicted"/>
<dbReference type="Gene3D" id="1.10.340.70">
    <property type="match status" value="1"/>
</dbReference>
<evidence type="ECO:0000313" key="2">
    <source>
        <dbReference type="EMBL" id="KAK2566133.1"/>
    </source>
</evidence>
<name>A0AAD9V9D9_ACRCE</name>
<reference evidence="2" key="2">
    <citation type="journal article" date="2023" name="Science">
        <title>Genomic signatures of disease resistance in endangered staghorn corals.</title>
        <authorList>
            <person name="Vollmer S.V."/>
            <person name="Selwyn J.D."/>
            <person name="Despard B.A."/>
            <person name="Roesel C.L."/>
        </authorList>
    </citation>
    <scope>NUCLEOTIDE SEQUENCE</scope>
    <source>
        <strain evidence="2">K2</strain>
    </source>
</reference>
<evidence type="ECO:0008006" key="4">
    <source>
        <dbReference type="Google" id="ProtNLM"/>
    </source>
</evidence>
<accession>A0AAD9V9D9</accession>
<dbReference type="PANTHER" id="PTHR37984">
    <property type="entry name" value="PROTEIN CBG26694"/>
    <property type="match status" value="1"/>
</dbReference>
<dbReference type="AlphaFoldDB" id="A0AAD9V9D9"/>
<protein>
    <recommendedName>
        <fullName evidence="4">Integrase zinc-binding domain-containing protein</fullName>
    </recommendedName>
</protein>
<evidence type="ECO:0000256" key="1">
    <source>
        <dbReference type="SAM" id="MobiDB-lite"/>
    </source>
</evidence>
<dbReference type="Proteomes" id="UP001249851">
    <property type="component" value="Unassembled WGS sequence"/>
</dbReference>
<keyword evidence="3" id="KW-1185">Reference proteome</keyword>
<evidence type="ECO:0000313" key="3">
    <source>
        <dbReference type="Proteomes" id="UP001249851"/>
    </source>
</evidence>